<sequence length="314" mass="37370">MNDFSNKLQVIKNQVNSYNKPHKSFNEQIALLKSRNLIITNENYALLKLKHIGYYRLSAYFLPLQYKKDSEQRDKFLPNTTFEDILELYFFDTKLRRLIFEAIERIEIYLRTQIAYWHSSKYGAFGYLNKESLKCNNNFFEQLIESITKEKERSRESFINHFKEKYNSIDLPIWAVVEVISMSTLSKLYASLKTEEQQKIVAPFKGISKDVFHNWFHSLTVVRNICAHHARLWNKTLGIKFEVPRKKDIFRKMGSSNAKVFFALSVIVFILESIGEELDFKNEIKNLLHLYPNIDLKAMGFIENWEKLEIWDVY</sequence>
<gene>
    <name evidence="1" type="ORF">SAMN05216234_1257</name>
</gene>
<dbReference type="RefSeq" id="WP_092912837.1">
    <property type="nucleotide sequence ID" value="NZ_CP136592.1"/>
</dbReference>
<dbReference type="OrthoDB" id="5363652at2"/>
<reference evidence="1 2" key="1">
    <citation type="submission" date="2016-10" db="EMBL/GenBank/DDBJ databases">
        <authorList>
            <person name="de Groot N.N."/>
        </authorList>
    </citation>
    <scope>NUCLEOTIDE SEQUENCE [LARGE SCALE GENOMIC DNA]</scope>
    <source>
        <strain evidence="1 2">EP1-55-1</strain>
    </source>
</reference>
<dbReference type="InterPro" id="IPR017034">
    <property type="entry name" value="Abi_system_AbiD/AbiF"/>
</dbReference>
<organism evidence="1 2">
    <name type="scientific">Hydrogenimonas thermophila</name>
    <dbReference type="NCBI Taxonomy" id="223786"/>
    <lineage>
        <taxon>Bacteria</taxon>
        <taxon>Pseudomonadati</taxon>
        <taxon>Campylobacterota</taxon>
        <taxon>Epsilonproteobacteria</taxon>
        <taxon>Campylobacterales</taxon>
        <taxon>Hydrogenimonadaceae</taxon>
        <taxon>Hydrogenimonas</taxon>
    </lineage>
</organism>
<dbReference type="EMBL" id="FOXB01000025">
    <property type="protein sequence ID" value="SFP54149.1"/>
    <property type="molecule type" value="Genomic_DNA"/>
</dbReference>
<keyword evidence="2" id="KW-1185">Reference proteome</keyword>
<evidence type="ECO:0000313" key="2">
    <source>
        <dbReference type="Proteomes" id="UP000199227"/>
    </source>
</evidence>
<dbReference type="Pfam" id="PF07751">
    <property type="entry name" value="Abi_2"/>
    <property type="match status" value="1"/>
</dbReference>
<dbReference type="InterPro" id="IPR011664">
    <property type="entry name" value="Abi_system_AbiD/AbiF-like"/>
</dbReference>
<name>A0A1I5R6L1_9BACT</name>
<accession>A0A1I5R6L1</accession>
<dbReference type="AlphaFoldDB" id="A0A1I5R6L1"/>
<evidence type="ECO:0000313" key="1">
    <source>
        <dbReference type="EMBL" id="SFP54149.1"/>
    </source>
</evidence>
<dbReference type="STRING" id="223786.SAMN05216234_1257"/>
<protein>
    <submittedName>
        <fullName evidence="1">Abortive infection bacteriophage resistance protein</fullName>
    </submittedName>
</protein>
<dbReference type="PIRSF" id="PIRSF034934">
    <property type="entry name" value="AbiF_AbiD"/>
    <property type="match status" value="1"/>
</dbReference>
<dbReference type="Proteomes" id="UP000199227">
    <property type="component" value="Unassembled WGS sequence"/>
</dbReference>
<proteinExistence type="predicted"/>